<evidence type="ECO:0000313" key="3">
    <source>
        <dbReference type="EMBL" id="GAA4990733.1"/>
    </source>
</evidence>
<dbReference type="SUPFAM" id="SSF51004">
    <property type="entry name" value="C-terminal (heme d1) domain of cytochrome cd1-nitrite reductase"/>
    <property type="match status" value="1"/>
</dbReference>
<protein>
    <submittedName>
        <fullName evidence="3">Lactonase family protein</fullName>
    </submittedName>
</protein>
<gene>
    <name evidence="3" type="ORF">GCM10023257_33880</name>
</gene>
<name>A0ABP9I7Y3_9ACTN</name>
<proteinExistence type="inferred from homology"/>
<evidence type="ECO:0000256" key="2">
    <source>
        <dbReference type="SAM" id="MobiDB-lite"/>
    </source>
</evidence>
<dbReference type="Gene3D" id="2.130.10.10">
    <property type="entry name" value="YVTN repeat-like/Quinoprotein amine dehydrogenase"/>
    <property type="match status" value="1"/>
</dbReference>
<reference evidence="4" key="1">
    <citation type="journal article" date="2019" name="Int. J. Syst. Evol. Microbiol.">
        <title>The Global Catalogue of Microorganisms (GCM) 10K type strain sequencing project: providing services to taxonomists for standard genome sequencing and annotation.</title>
        <authorList>
            <consortium name="The Broad Institute Genomics Platform"/>
            <consortium name="The Broad Institute Genome Sequencing Center for Infectious Disease"/>
            <person name="Wu L."/>
            <person name="Ma J."/>
        </authorList>
    </citation>
    <scope>NUCLEOTIDE SEQUENCE [LARGE SCALE GENOMIC DNA]</scope>
    <source>
        <strain evidence="4">JCM 17657</strain>
    </source>
</reference>
<dbReference type="InterPro" id="IPR006311">
    <property type="entry name" value="TAT_signal"/>
</dbReference>
<dbReference type="Pfam" id="PF10282">
    <property type="entry name" value="Lactonase"/>
    <property type="match status" value="1"/>
</dbReference>
<dbReference type="InterPro" id="IPR050282">
    <property type="entry name" value="Cycloisomerase_2"/>
</dbReference>
<dbReference type="PANTHER" id="PTHR30344">
    <property type="entry name" value="6-PHOSPHOGLUCONOLACTONASE-RELATED"/>
    <property type="match status" value="1"/>
</dbReference>
<accession>A0ABP9I7Y3</accession>
<comment type="similarity">
    <text evidence="1">Belongs to the cycloisomerase 2 family.</text>
</comment>
<dbReference type="PROSITE" id="PS51318">
    <property type="entry name" value="TAT"/>
    <property type="match status" value="1"/>
</dbReference>
<dbReference type="PANTHER" id="PTHR30344:SF1">
    <property type="entry name" value="6-PHOSPHOGLUCONOLACTONASE"/>
    <property type="match status" value="1"/>
</dbReference>
<sequence length="414" mass="43191">MLVTNAFQHVPRGGRAQRGPSRRTVLVTLSSSAATALPLLSAAPAGASPQRADDLLYIGTWGQGQVHAVRFDPDRGTMTSLGPVAQASANWVTAHPYRPVLYVAGAEQGGFVRVFRIHDASGALRKVGEVETQSAPAGSGGLSFIGLTPDADALLVADFAAGAAATVPVGADGLLGPVASRVQDTGSGPHPRQSGPHPHHVVLAPHRKSALVADFGADRVFVYDYDRATHRLSAGAPDGPAAYLTAPGSGPRRLAFHPNGHTVYLLNELTADLQTLHWDATKGTLTHRQTLSTNTPGHTGVTSAAELAVSSDGRHVYTSNRGESTLVVFSVNLGTGLLTEVQRVPCGGVTPWSFALHPSGRWLFVANEASGTVNLFRVARGSGHLTDTGTSVAVPFPDCITFRVRAGTPGLTRF</sequence>
<dbReference type="EMBL" id="BAABIV010000013">
    <property type="protein sequence ID" value="GAA4990733.1"/>
    <property type="molecule type" value="Genomic_DNA"/>
</dbReference>
<organism evidence="3 4">
    <name type="scientific">Streptomyces hyderabadensis</name>
    <dbReference type="NCBI Taxonomy" id="598549"/>
    <lineage>
        <taxon>Bacteria</taxon>
        <taxon>Bacillati</taxon>
        <taxon>Actinomycetota</taxon>
        <taxon>Actinomycetes</taxon>
        <taxon>Kitasatosporales</taxon>
        <taxon>Streptomycetaceae</taxon>
        <taxon>Streptomyces</taxon>
    </lineage>
</organism>
<dbReference type="InterPro" id="IPR011048">
    <property type="entry name" value="Haem_d1_sf"/>
</dbReference>
<comment type="caution">
    <text evidence="3">The sequence shown here is derived from an EMBL/GenBank/DDBJ whole genome shotgun (WGS) entry which is preliminary data.</text>
</comment>
<dbReference type="InterPro" id="IPR015943">
    <property type="entry name" value="WD40/YVTN_repeat-like_dom_sf"/>
</dbReference>
<dbReference type="Proteomes" id="UP001500610">
    <property type="component" value="Unassembled WGS sequence"/>
</dbReference>
<evidence type="ECO:0000256" key="1">
    <source>
        <dbReference type="ARBA" id="ARBA00005564"/>
    </source>
</evidence>
<evidence type="ECO:0000313" key="4">
    <source>
        <dbReference type="Proteomes" id="UP001500610"/>
    </source>
</evidence>
<feature type="region of interest" description="Disordered" evidence="2">
    <location>
        <begin position="180"/>
        <end position="200"/>
    </location>
</feature>
<dbReference type="InterPro" id="IPR019405">
    <property type="entry name" value="Lactonase_7-beta_prop"/>
</dbReference>
<feature type="region of interest" description="Disordered" evidence="2">
    <location>
        <begin position="1"/>
        <end position="21"/>
    </location>
</feature>
<keyword evidence="4" id="KW-1185">Reference proteome</keyword>